<dbReference type="KEGG" id="mtar:DF168_00009"/>
<gene>
    <name evidence="2" type="primary">mntH_1</name>
    <name evidence="2" type="ORF">DF168_00009</name>
</gene>
<dbReference type="AlphaFoldDB" id="A0A2Z4AG34"/>
<feature type="transmembrane region" description="Helical" evidence="1">
    <location>
        <begin position="461"/>
        <end position="486"/>
    </location>
</feature>
<protein>
    <submittedName>
        <fullName evidence="2">Divalent metal cation transporter MntH</fullName>
    </submittedName>
</protein>
<dbReference type="Proteomes" id="UP000247465">
    <property type="component" value="Chromosome"/>
</dbReference>
<evidence type="ECO:0000313" key="2">
    <source>
        <dbReference type="EMBL" id="AWT58837.1"/>
    </source>
</evidence>
<name>A0A2Z4AG34_9BACT</name>
<feature type="transmembrane region" description="Helical" evidence="1">
    <location>
        <begin position="297"/>
        <end position="322"/>
    </location>
</feature>
<dbReference type="NCBIfam" id="NF037982">
    <property type="entry name" value="Nramp_1"/>
    <property type="match status" value="1"/>
</dbReference>
<evidence type="ECO:0000256" key="1">
    <source>
        <dbReference type="SAM" id="Phobius"/>
    </source>
</evidence>
<feature type="transmembrane region" description="Helical" evidence="1">
    <location>
        <begin position="395"/>
        <end position="414"/>
    </location>
</feature>
<feature type="transmembrane region" description="Helical" evidence="1">
    <location>
        <begin position="177"/>
        <end position="197"/>
    </location>
</feature>
<evidence type="ECO:0000313" key="3">
    <source>
        <dbReference type="Proteomes" id="UP000247465"/>
    </source>
</evidence>
<feature type="transmembrane region" description="Helical" evidence="1">
    <location>
        <begin position="351"/>
        <end position="374"/>
    </location>
</feature>
<keyword evidence="1" id="KW-0812">Transmembrane</keyword>
<keyword evidence="1" id="KW-0472">Membrane</keyword>
<reference evidence="2 3" key="1">
    <citation type="submission" date="2018-06" db="EMBL/GenBank/DDBJ databases">
        <title>Draft Genome Sequence of a Novel Marine Bacterium Related to the Verrucomicrobia.</title>
        <authorList>
            <person name="Vosseberg J."/>
            <person name="Martijn J."/>
            <person name="Ettema T.J.G."/>
        </authorList>
    </citation>
    <scope>NUCLEOTIDE SEQUENCE [LARGE SCALE GENOMIC DNA]</scope>
    <source>
        <strain evidence="2">TARA_B100001123</strain>
    </source>
</reference>
<feature type="transmembrane region" description="Helical" evidence="1">
    <location>
        <begin position="100"/>
        <end position="128"/>
    </location>
</feature>
<keyword evidence="1" id="KW-1133">Transmembrane helix</keyword>
<proteinExistence type="predicted"/>
<organism evidence="2 3">
    <name type="scientific">Candidatus Moanibacter tarae</name>
    <dbReference type="NCBI Taxonomy" id="2200854"/>
    <lineage>
        <taxon>Bacteria</taxon>
        <taxon>Pseudomonadati</taxon>
        <taxon>Verrucomicrobiota</taxon>
        <taxon>Opitutia</taxon>
        <taxon>Puniceicoccales</taxon>
        <taxon>Puniceicoccales incertae sedis</taxon>
        <taxon>Candidatus Moanibacter</taxon>
    </lineage>
</organism>
<feature type="transmembrane region" description="Helical" evidence="1">
    <location>
        <begin position="426"/>
        <end position="449"/>
    </location>
</feature>
<feature type="transmembrane region" description="Helical" evidence="1">
    <location>
        <begin position="149"/>
        <end position="171"/>
    </location>
</feature>
<dbReference type="EMBL" id="CP029803">
    <property type="protein sequence ID" value="AWT58837.1"/>
    <property type="molecule type" value="Genomic_DNA"/>
</dbReference>
<accession>A0A2Z4AG34</accession>
<sequence>MADSKKFLYPAPPELLSSLSIRHALKYMGPGLIVASVTIGSGELVMASRSGAIFGYTMMWCFLYAGIFKATQVYCALRHYTLSGEHPMVSWGRIPGPPLWFPILLTIPTICVMPIAFSTLPEILGTFIHRLLKMPLEGPSVGAWNHEEFWLNLWATTTLVGCLALALWSSYDWVERVSSIILGALVFAVIISAVIFGPDLVKILQGMLVPQVQNYEPWITENIAYRPLIERSPWLEIALYLGAVGGGTFDYIGYVGVIREKGWGLAGRGSASREKLEEATKNKEDLKRARIWTRAPLLDTGISFFFVILVTLLFATLGALILHPRQLIPDGGEFLTVQENYLTALHPKLALLYRTGVFLAFIGTLYGAFLIYRHTVAECLISIFKNRVPRASSPLWRRWVYSYCFIGGLILVWLPHSIAGNIIDRLTFSTIIGGATTCGLWCFAMLWVDGIRLPKSLRMGFGLRTIVLISGLALTGLGLKTIVTYFG</sequence>